<accession>A0ABU5MYE4</accession>
<protein>
    <submittedName>
        <fullName evidence="2">Uncharacterized protein</fullName>
    </submittedName>
</protein>
<evidence type="ECO:0000313" key="2">
    <source>
        <dbReference type="EMBL" id="MDZ8119210.1"/>
    </source>
</evidence>
<sequence length="101" mass="12173">MIKKIEHPQSRRAPQANEKSCRSFSQLKDWQVDQYRMAVDENMWYMGERLGRKVEWEEAEEDFLLNGYYGCAPKWRRQYCQSKCNHFANCKLGQLFTKGNR</sequence>
<dbReference type="RefSeq" id="WP_322608996.1">
    <property type="nucleotide sequence ID" value="NZ_JARVCO010000010.1"/>
</dbReference>
<evidence type="ECO:0000256" key="1">
    <source>
        <dbReference type="SAM" id="MobiDB-lite"/>
    </source>
</evidence>
<organism evidence="2 3">
    <name type="scientific">Pontiella agarivorans</name>
    <dbReference type="NCBI Taxonomy" id="3038953"/>
    <lineage>
        <taxon>Bacteria</taxon>
        <taxon>Pseudomonadati</taxon>
        <taxon>Kiritimatiellota</taxon>
        <taxon>Kiritimatiellia</taxon>
        <taxon>Kiritimatiellales</taxon>
        <taxon>Pontiellaceae</taxon>
        <taxon>Pontiella</taxon>
    </lineage>
</organism>
<gene>
    <name evidence="2" type="ORF">P9H32_11300</name>
</gene>
<comment type="caution">
    <text evidence="2">The sequence shown here is derived from an EMBL/GenBank/DDBJ whole genome shotgun (WGS) entry which is preliminary data.</text>
</comment>
<evidence type="ECO:0000313" key="3">
    <source>
        <dbReference type="Proteomes" id="UP001290861"/>
    </source>
</evidence>
<dbReference type="EMBL" id="JARVCO010000010">
    <property type="protein sequence ID" value="MDZ8119210.1"/>
    <property type="molecule type" value="Genomic_DNA"/>
</dbReference>
<keyword evidence="3" id="KW-1185">Reference proteome</keyword>
<reference evidence="2 3" key="1">
    <citation type="journal article" date="2024" name="Appl. Environ. Microbiol.">
        <title>Pontiella agarivorans sp. nov., a novel marine anaerobic bacterium capable of degrading macroalgal polysaccharides and fixing nitrogen.</title>
        <authorList>
            <person name="Liu N."/>
            <person name="Kivenson V."/>
            <person name="Peng X."/>
            <person name="Cui Z."/>
            <person name="Lankiewicz T.S."/>
            <person name="Gosselin K.M."/>
            <person name="English C.J."/>
            <person name="Blair E.M."/>
            <person name="O'Malley M.A."/>
            <person name="Valentine D.L."/>
        </authorList>
    </citation>
    <scope>NUCLEOTIDE SEQUENCE [LARGE SCALE GENOMIC DNA]</scope>
    <source>
        <strain evidence="2 3">NLcol2</strain>
    </source>
</reference>
<name>A0ABU5MYE4_9BACT</name>
<proteinExistence type="predicted"/>
<dbReference type="Proteomes" id="UP001290861">
    <property type="component" value="Unassembled WGS sequence"/>
</dbReference>
<feature type="region of interest" description="Disordered" evidence="1">
    <location>
        <begin position="1"/>
        <end position="20"/>
    </location>
</feature>